<protein>
    <submittedName>
        <fullName evidence="3">Membrane-associated PAP2 superfamily phosphatase</fullName>
    </submittedName>
</protein>
<keyword evidence="1" id="KW-0472">Membrane</keyword>
<dbReference type="SUPFAM" id="SSF48317">
    <property type="entry name" value="Acid phosphatase/Vanadium-dependent haloperoxidase"/>
    <property type="match status" value="1"/>
</dbReference>
<feature type="transmembrane region" description="Helical" evidence="1">
    <location>
        <begin position="21"/>
        <end position="47"/>
    </location>
</feature>
<dbReference type="Pfam" id="PF01569">
    <property type="entry name" value="PAP2"/>
    <property type="match status" value="1"/>
</dbReference>
<evidence type="ECO:0000259" key="2">
    <source>
        <dbReference type="Pfam" id="PF01569"/>
    </source>
</evidence>
<feature type="transmembrane region" description="Helical" evidence="1">
    <location>
        <begin position="157"/>
        <end position="175"/>
    </location>
</feature>
<keyword evidence="1" id="KW-0812">Transmembrane</keyword>
<dbReference type="EMBL" id="JACHOO010000004">
    <property type="protein sequence ID" value="MBB5753091.1"/>
    <property type="molecule type" value="Genomic_DNA"/>
</dbReference>
<dbReference type="InterPro" id="IPR036938">
    <property type="entry name" value="PAP2/HPO_sf"/>
</dbReference>
<feature type="transmembrane region" description="Helical" evidence="1">
    <location>
        <begin position="210"/>
        <end position="229"/>
    </location>
</feature>
<comment type="caution">
    <text evidence="3">The sequence shown here is derived from an EMBL/GenBank/DDBJ whole genome shotgun (WGS) entry which is preliminary data.</text>
</comment>
<dbReference type="RefSeq" id="WP_183855580.1">
    <property type="nucleotide sequence ID" value="NZ_JACHOO010000004.1"/>
</dbReference>
<dbReference type="AlphaFoldDB" id="A0A7W9FLY7"/>
<evidence type="ECO:0000313" key="4">
    <source>
        <dbReference type="Proteomes" id="UP000523821"/>
    </source>
</evidence>
<dbReference type="InterPro" id="IPR000326">
    <property type="entry name" value="PAP2/HPO"/>
</dbReference>
<keyword evidence="4" id="KW-1185">Reference proteome</keyword>
<dbReference type="Proteomes" id="UP000523821">
    <property type="component" value="Unassembled WGS sequence"/>
</dbReference>
<feature type="transmembrane region" description="Helical" evidence="1">
    <location>
        <begin position="182"/>
        <end position="204"/>
    </location>
</feature>
<name>A0A7W9FLY7_9HYPH</name>
<proteinExistence type="predicted"/>
<feature type="transmembrane region" description="Helical" evidence="1">
    <location>
        <begin position="101"/>
        <end position="120"/>
    </location>
</feature>
<gene>
    <name evidence="3" type="ORF">GGQ63_002157</name>
</gene>
<evidence type="ECO:0000256" key="1">
    <source>
        <dbReference type="SAM" id="Phobius"/>
    </source>
</evidence>
<feature type="transmembrane region" description="Helical" evidence="1">
    <location>
        <begin position="71"/>
        <end position="89"/>
    </location>
</feature>
<reference evidence="3 4" key="1">
    <citation type="submission" date="2020-08" db="EMBL/GenBank/DDBJ databases">
        <title>Genomic Encyclopedia of Type Strains, Phase IV (KMG-IV): sequencing the most valuable type-strain genomes for metagenomic binning, comparative biology and taxonomic classification.</title>
        <authorList>
            <person name="Goeker M."/>
        </authorList>
    </citation>
    <scope>NUCLEOTIDE SEQUENCE [LARGE SCALE GENOMIC DNA]</scope>
    <source>
        <strain evidence="3 4">DSM 16268</strain>
    </source>
</reference>
<organism evidence="3 4">
    <name type="scientific">Prosthecomicrobium pneumaticum</name>
    <dbReference type="NCBI Taxonomy" id="81895"/>
    <lineage>
        <taxon>Bacteria</taxon>
        <taxon>Pseudomonadati</taxon>
        <taxon>Pseudomonadota</taxon>
        <taxon>Alphaproteobacteria</taxon>
        <taxon>Hyphomicrobiales</taxon>
        <taxon>Kaistiaceae</taxon>
        <taxon>Prosthecomicrobium</taxon>
    </lineage>
</organism>
<keyword evidence="1" id="KW-1133">Transmembrane helix</keyword>
<evidence type="ECO:0000313" key="3">
    <source>
        <dbReference type="EMBL" id="MBB5753091.1"/>
    </source>
</evidence>
<sequence length="268" mass="29264">MRALPPDPGGFLRRSGPITRTTIALVLVSLVFILFPGLDIAATRLFYVAGEGFPASRMTFLRDLRDLNDDLLMLAAVVIVASFLSKLRFPRRPSPVPPHVVAFVLGTLALGTGLIVNGLFKSFSGRPRPIATDLFGGKMEFIPAWNFDGLCQRNCSFISGEGSSAMWLVVFVLLLPRPARGIAFALLLPLVAALSLNRVAFGGHYLSDVLIAWCVTLIVILALYRVLIVDPRARRWSRRADAALGLAIARGRARLAAWWRGEAADERA</sequence>
<feature type="domain" description="Phosphatidic acid phosphatase type 2/haloperoxidase" evidence="2">
    <location>
        <begin position="108"/>
        <end position="226"/>
    </location>
</feature>
<accession>A0A7W9FLY7</accession>
<dbReference type="Gene3D" id="1.20.144.10">
    <property type="entry name" value="Phosphatidic acid phosphatase type 2/haloperoxidase"/>
    <property type="match status" value="1"/>
</dbReference>